<sequence length="48" mass="5452">MGFFKPTAVSREVPDRMGSVRIKPSFADAIAIKRIVFELSSFRLTDTY</sequence>
<accession>B4VL39</accession>
<evidence type="ECO:0000313" key="2">
    <source>
        <dbReference type="Proteomes" id="UP000003835"/>
    </source>
</evidence>
<gene>
    <name evidence="1" type="ORF">MC7420_307</name>
</gene>
<dbReference type="EMBL" id="DS989844">
    <property type="protein sequence ID" value="EDX77170.1"/>
    <property type="molecule type" value="Genomic_DNA"/>
</dbReference>
<dbReference type="AlphaFoldDB" id="B4VL39"/>
<proteinExistence type="predicted"/>
<protein>
    <submittedName>
        <fullName evidence="1">Uncharacterized protein</fullName>
    </submittedName>
</protein>
<name>B4VL39_9CYAN</name>
<reference evidence="1 2" key="1">
    <citation type="submission" date="2008-07" db="EMBL/GenBank/DDBJ databases">
        <authorList>
            <person name="Tandeau de Marsac N."/>
            <person name="Ferriera S."/>
            <person name="Johnson J."/>
            <person name="Kravitz S."/>
            <person name="Beeson K."/>
            <person name="Sutton G."/>
            <person name="Rogers Y.-H."/>
            <person name="Friedman R."/>
            <person name="Frazier M."/>
            <person name="Venter J.C."/>
        </authorList>
    </citation>
    <scope>NUCLEOTIDE SEQUENCE [LARGE SCALE GENOMIC DNA]</scope>
    <source>
        <strain evidence="1 2">PCC 7420</strain>
    </source>
</reference>
<organism evidence="1 2">
    <name type="scientific">Coleofasciculus chthonoplastes PCC 7420</name>
    <dbReference type="NCBI Taxonomy" id="118168"/>
    <lineage>
        <taxon>Bacteria</taxon>
        <taxon>Bacillati</taxon>
        <taxon>Cyanobacteriota</taxon>
        <taxon>Cyanophyceae</taxon>
        <taxon>Coleofasciculales</taxon>
        <taxon>Coleofasciculaceae</taxon>
        <taxon>Coleofasciculus</taxon>
    </lineage>
</organism>
<dbReference type="Proteomes" id="UP000003835">
    <property type="component" value="Unassembled WGS sequence"/>
</dbReference>
<dbReference type="HOGENOM" id="CLU_3151624_0_0_3"/>
<evidence type="ECO:0000313" key="1">
    <source>
        <dbReference type="EMBL" id="EDX77170.1"/>
    </source>
</evidence>
<keyword evidence="2" id="KW-1185">Reference proteome</keyword>